<feature type="domain" description="M23ase beta-sheet core" evidence="2">
    <location>
        <begin position="222"/>
        <end position="320"/>
    </location>
</feature>
<evidence type="ECO:0000256" key="1">
    <source>
        <dbReference type="ARBA" id="ARBA00022729"/>
    </source>
</evidence>
<accession>A0AA95JEN5</accession>
<name>A0AA95JEN5_9BACL</name>
<dbReference type="EMBL" id="CP119317">
    <property type="protein sequence ID" value="WEK53454.1"/>
    <property type="molecule type" value="Genomic_DNA"/>
</dbReference>
<dbReference type="Proteomes" id="UP001178662">
    <property type="component" value="Chromosome"/>
</dbReference>
<dbReference type="SUPFAM" id="SSF51261">
    <property type="entry name" value="Duplicated hybrid motif"/>
    <property type="match status" value="1"/>
</dbReference>
<reference evidence="3" key="1">
    <citation type="submission" date="2023-03" db="EMBL/GenBank/DDBJ databases">
        <title>Andean soil-derived lignocellulolytic bacterial consortium as a source of novel taxa and putative plastic-active enzymes.</title>
        <authorList>
            <person name="Diaz-Garcia L."/>
            <person name="Chuvochina M."/>
            <person name="Feuerriegel G."/>
            <person name="Bunk B."/>
            <person name="Sproer C."/>
            <person name="Streit W.R."/>
            <person name="Rodriguez L.M."/>
            <person name="Overmann J."/>
            <person name="Jimenez D.J."/>
        </authorList>
    </citation>
    <scope>NUCLEOTIDE SEQUENCE</scope>
    <source>
        <strain evidence="3">MAG 2441</strain>
    </source>
</reference>
<gene>
    <name evidence="3" type="ORF">P0Y55_12790</name>
</gene>
<evidence type="ECO:0000313" key="4">
    <source>
        <dbReference type="Proteomes" id="UP001178662"/>
    </source>
</evidence>
<dbReference type="InterPro" id="IPR011055">
    <property type="entry name" value="Dup_hybrid_motif"/>
</dbReference>
<organism evidence="3 4">
    <name type="scientific">Candidatus Cohnella colombiensis</name>
    <dbReference type="NCBI Taxonomy" id="3121368"/>
    <lineage>
        <taxon>Bacteria</taxon>
        <taxon>Bacillati</taxon>
        <taxon>Bacillota</taxon>
        <taxon>Bacilli</taxon>
        <taxon>Bacillales</taxon>
        <taxon>Paenibacillaceae</taxon>
        <taxon>Cohnella</taxon>
    </lineage>
</organism>
<dbReference type="InterPro" id="IPR050570">
    <property type="entry name" value="Cell_wall_metabolism_enzyme"/>
</dbReference>
<keyword evidence="4" id="KW-1185">Reference proteome</keyword>
<proteinExistence type="predicted"/>
<dbReference type="Gene3D" id="2.70.70.10">
    <property type="entry name" value="Glucose Permease (Domain IIA)"/>
    <property type="match status" value="1"/>
</dbReference>
<evidence type="ECO:0000313" key="3">
    <source>
        <dbReference type="EMBL" id="WEK53454.1"/>
    </source>
</evidence>
<sequence length="348" mass="39923">MFRPRRTKYSLTKMLLKCLTLTVTTILFFNAPLYSIANAATDVDPYKLRYQLYVRISKETKLQWPLLAAIDQYERTITRAHPKTRSIHEDAITGIYISPSDWSGKLNPDENDTEPISIRFFHGLGRDGSGDGIADRNQDEDLLYSIATEVMQHGSTQEDFTIGLWEYYKNTRAVERIMQFAKLYTTLGKLDLSANAFPLPLGSVYSYRSTWGNSRSWGGYRIHEGTDIFANYGVPVRSTCYGVIEVKGWNAYGGWRIGIRDINNLYHYYAHLSGFDKSQKAGDIVRPGEVIGWVGSSGYGKPGTQGKFPPHLHYGVYRDRGLVEWAFDPYPMLRRWENDERKTLRAHR</sequence>
<protein>
    <submittedName>
        <fullName evidence="3">M23 family metallopeptidase</fullName>
    </submittedName>
</protein>
<dbReference type="PANTHER" id="PTHR21666">
    <property type="entry name" value="PEPTIDASE-RELATED"/>
    <property type="match status" value="1"/>
</dbReference>
<dbReference type="AlphaFoldDB" id="A0AA95JEN5"/>
<dbReference type="Pfam" id="PF01551">
    <property type="entry name" value="Peptidase_M23"/>
    <property type="match status" value="1"/>
</dbReference>
<dbReference type="PANTHER" id="PTHR21666:SF289">
    <property type="entry name" value="L-ALA--D-GLU ENDOPEPTIDASE"/>
    <property type="match status" value="1"/>
</dbReference>
<keyword evidence="1" id="KW-0732">Signal</keyword>
<dbReference type="CDD" id="cd12797">
    <property type="entry name" value="M23_peptidase"/>
    <property type="match status" value="1"/>
</dbReference>
<dbReference type="InterPro" id="IPR016047">
    <property type="entry name" value="M23ase_b-sheet_dom"/>
</dbReference>
<evidence type="ECO:0000259" key="2">
    <source>
        <dbReference type="Pfam" id="PF01551"/>
    </source>
</evidence>
<dbReference type="GO" id="GO:0004222">
    <property type="term" value="F:metalloendopeptidase activity"/>
    <property type="evidence" value="ECO:0007669"/>
    <property type="project" value="TreeGrafter"/>
</dbReference>